<feature type="region of interest" description="Disordered" evidence="3">
    <location>
        <begin position="619"/>
        <end position="651"/>
    </location>
</feature>
<comment type="caution">
    <text evidence="2">Lacks conserved residue(s) required for the propagation of feature annotation.</text>
</comment>
<feature type="region of interest" description="Disordered" evidence="3">
    <location>
        <begin position="434"/>
        <end position="479"/>
    </location>
</feature>
<evidence type="ECO:0000256" key="1">
    <source>
        <dbReference type="ARBA" id="ARBA00023098"/>
    </source>
</evidence>
<feature type="compositionally biased region" description="Basic and acidic residues" evidence="3">
    <location>
        <begin position="455"/>
        <end position="465"/>
    </location>
</feature>
<dbReference type="InterPro" id="IPR002641">
    <property type="entry name" value="PNPLA_dom"/>
</dbReference>
<feature type="short sequence motif" description="DGA/G" evidence="2">
    <location>
        <begin position="394"/>
        <end position="396"/>
    </location>
</feature>
<dbReference type="Gene3D" id="3.40.1090.10">
    <property type="entry name" value="Cytosolic phospholipase A2 catalytic domain"/>
    <property type="match status" value="1"/>
</dbReference>
<gene>
    <name evidence="6" type="ORF">RPMA_11280</name>
</gene>
<name>A0ABX8A6Q6_9BRAD</name>
<evidence type="ECO:0000256" key="4">
    <source>
        <dbReference type="SAM" id="Phobius"/>
    </source>
</evidence>
<dbReference type="PROSITE" id="PS51635">
    <property type="entry name" value="PNPLA"/>
    <property type="match status" value="1"/>
</dbReference>
<keyword evidence="2" id="KW-0378">Hydrolase</keyword>
<evidence type="ECO:0000313" key="6">
    <source>
        <dbReference type="EMBL" id="QUS39354.1"/>
    </source>
</evidence>
<evidence type="ECO:0000313" key="7">
    <source>
        <dbReference type="Proteomes" id="UP000682843"/>
    </source>
</evidence>
<evidence type="ECO:0000256" key="3">
    <source>
        <dbReference type="SAM" id="MobiDB-lite"/>
    </source>
</evidence>
<feature type="transmembrane region" description="Helical" evidence="4">
    <location>
        <begin position="21"/>
        <end position="41"/>
    </location>
</feature>
<feature type="transmembrane region" description="Helical" evidence="4">
    <location>
        <begin position="48"/>
        <end position="65"/>
    </location>
</feature>
<dbReference type="Proteomes" id="UP000682843">
    <property type="component" value="Chromosome"/>
</dbReference>
<feature type="short sequence motif" description="GXSXG" evidence="2">
    <location>
        <begin position="51"/>
        <end position="55"/>
    </location>
</feature>
<keyword evidence="4" id="KW-1133">Transmembrane helix</keyword>
<keyword evidence="1 2" id="KW-0443">Lipid metabolism</keyword>
<proteinExistence type="predicted"/>
<organism evidence="6 7">
    <name type="scientific">Tardiphaga alba</name>
    <dbReference type="NCBI Taxonomy" id="340268"/>
    <lineage>
        <taxon>Bacteria</taxon>
        <taxon>Pseudomonadati</taxon>
        <taxon>Pseudomonadota</taxon>
        <taxon>Alphaproteobacteria</taxon>
        <taxon>Hyphomicrobiales</taxon>
        <taxon>Nitrobacteraceae</taxon>
        <taxon>Tardiphaga</taxon>
    </lineage>
</organism>
<feature type="transmembrane region" description="Helical" evidence="4">
    <location>
        <begin position="142"/>
        <end position="163"/>
    </location>
</feature>
<feature type="region of interest" description="Disordered" evidence="3">
    <location>
        <begin position="683"/>
        <end position="729"/>
    </location>
</feature>
<dbReference type="EMBL" id="CP036498">
    <property type="protein sequence ID" value="QUS39354.1"/>
    <property type="molecule type" value="Genomic_DNA"/>
</dbReference>
<dbReference type="SUPFAM" id="SSF52151">
    <property type="entry name" value="FabD/lysophospholipase-like"/>
    <property type="match status" value="1"/>
</dbReference>
<feature type="active site" description="Proton acceptor" evidence="2">
    <location>
        <position position="394"/>
    </location>
</feature>
<evidence type="ECO:0000259" key="5">
    <source>
        <dbReference type="PROSITE" id="PS51635"/>
    </source>
</evidence>
<reference evidence="6 7" key="1">
    <citation type="submission" date="2019-02" db="EMBL/GenBank/DDBJ databases">
        <title>Emended description of the genus Rhodopseudomonas and description of Rhodopseudomonas albus sp. nov., a non-phototrophic, heavy-metal-tolerant bacterium isolated from garden soil.</title>
        <authorList>
            <person name="Bao Z."/>
            <person name="Cao W.W."/>
            <person name="Sato Y."/>
            <person name="Nishizawa T."/>
            <person name="Zhao J."/>
            <person name="Guo Y."/>
            <person name="Ohta H."/>
        </authorList>
    </citation>
    <scope>NUCLEOTIDE SEQUENCE [LARGE SCALE GENOMIC DNA]</scope>
    <source>
        <strain evidence="6 7">SK50-23</strain>
    </source>
</reference>
<keyword evidence="7" id="KW-1185">Reference proteome</keyword>
<protein>
    <recommendedName>
        <fullName evidence="5">PNPLA domain-containing protein</fullName>
    </recommendedName>
</protein>
<feature type="transmembrane region" description="Helical" evidence="4">
    <location>
        <begin position="169"/>
        <end position="195"/>
    </location>
</feature>
<keyword evidence="4" id="KW-0472">Membrane</keyword>
<feature type="compositionally biased region" description="Basic and acidic residues" evidence="3">
    <location>
        <begin position="688"/>
        <end position="697"/>
    </location>
</feature>
<keyword evidence="4" id="KW-0812">Transmembrane</keyword>
<feature type="domain" description="PNPLA" evidence="5">
    <location>
        <begin position="21"/>
        <end position="407"/>
    </location>
</feature>
<keyword evidence="2" id="KW-0442">Lipid degradation</keyword>
<sequence length="729" mass="78843">MSDVGNSDQQLAQAPRLECDIVMAGGVTSGIIYPGAAAMIARRYTFRSIGGTSVGAIAAAVTAAAEYGRLTGANPTSFDELARVPKSLGEQASDGHSRLFHLFTPEAPTRPLLALVMPLFGQGSFLKRLGRVVFESVTTNPLIGIPFAVMLLAGAAASVSLFIHGHCLLGLVAIVMTLASLVVTWGAAVGLLLAFRWLPAWRKNGFGICTGLATPAAQPGQTGQQAYAGLTEWIHANVQRAAGRGIADRPVTFGDLWSAPLAPGATVTEADPAKPRTIELSMIASDISRNRTVQLPFIETPSPLYVEVETLKRYFPESVCAWMVAQEGPRDSRIDTDRIVVRLPPPQDLPVVFGARLSLSFPVLLSAIPLMTLDFAKARKGRSKIPLRHVWFSDGGLTSNFPIHFFDSPIPTRPTFCFNLVDYDAAVENVDVPDDEADADEGTSNSDIDASKAIAEPRADKRRAADATSTTDQEPPTGHAVWDYVSMPKGNKVVPALFTAFDRAPGAGIGSFFSALLNTARFWSDNQLLMAPGVRDRVVNIALRENEGGLNLDMPASVISDLDFRGRAAGLLISARFDPERETDPETGSPNEEMFTNHRWVRYRNFMASFEDLSRRFARSRRSSDDAAQARGKPSITRIIDGDDGGKIGYPAPREARPYYVSVTKDLETLALSMAEQTRRNANATFDLPRHGSERTKGGSAPWPTMRSRLRPSIDNDPRSGAADLPDPL</sequence>
<evidence type="ECO:0000256" key="2">
    <source>
        <dbReference type="PROSITE-ProRule" id="PRU01161"/>
    </source>
</evidence>
<accession>A0ABX8A6Q6</accession>
<feature type="active site" description="Nucleophile" evidence="2">
    <location>
        <position position="53"/>
    </location>
</feature>
<dbReference type="RefSeq" id="WP_211912896.1">
    <property type="nucleotide sequence ID" value="NZ_CP036498.1"/>
</dbReference>
<dbReference type="InterPro" id="IPR016035">
    <property type="entry name" value="Acyl_Trfase/lysoPLipase"/>
</dbReference>